<feature type="transmembrane region" description="Helical" evidence="1">
    <location>
        <begin position="60"/>
        <end position="87"/>
    </location>
</feature>
<proteinExistence type="predicted"/>
<dbReference type="Pfam" id="PF04403">
    <property type="entry name" value="PqiA"/>
    <property type="match status" value="1"/>
</dbReference>
<keyword evidence="1" id="KW-0812">Transmembrane</keyword>
<dbReference type="Proteomes" id="UP000316429">
    <property type="component" value="Unassembled WGS sequence"/>
</dbReference>
<evidence type="ECO:0000313" key="3">
    <source>
        <dbReference type="Proteomes" id="UP000316429"/>
    </source>
</evidence>
<dbReference type="RefSeq" id="WP_140828769.1">
    <property type="nucleotide sequence ID" value="NZ_VFYP01000001.1"/>
</dbReference>
<keyword evidence="1" id="KW-1133">Transmembrane helix</keyword>
<protein>
    <submittedName>
        <fullName evidence="2">Paraquat-inducible protein A</fullName>
    </submittedName>
</protein>
<comment type="caution">
    <text evidence="2">The sequence shown here is derived from an EMBL/GenBank/DDBJ whole genome shotgun (WGS) entry which is preliminary data.</text>
</comment>
<dbReference type="EMBL" id="VFYP01000001">
    <property type="protein sequence ID" value="TPP11856.1"/>
    <property type="molecule type" value="Genomic_DNA"/>
</dbReference>
<gene>
    <name evidence="2" type="ORF">FJQ55_13985</name>
</gene>
<dbReference type="AlphaFoldDB" id="A0A504UT94"/>
<organism evidence="2 3">
    <name type="scientific">Rhizobium glycinendophyticum</name>
    <dbReference type="NCBI Taxonomy" id="2589807"/>
    <lineage>
        <taxon>Bacteria</taxon>
        <taxon>Pseudomonadati</taxon>
        <taxon>Pseudomonadota</taxon>
        <taxon>Alphaproteobacteria</taxon>
        <taxon>Hyphomicrobiales</taxon>
        <taxon>Rhizobiaceae</taxon>
        <taxon>Rhizobium/Agrobacterium group</taxon>
        <taxon>Rhizobium</taxon>
    </lineage>
</organism>
<sequence length="167" mass="18111">MFRLVTQRSAWRGLLSIWSKALLLVLAPAFLALGVTLPLMRFESFYVLKSDASLVGIVAALWTGGNMFLAVLVGLVSIVFPIAKLLLVTAESLSEDRNGGPGWVGRVVPHLSRWSMMDVLLVAIVVFATKTSGLAQAFSQPGLWFYAGSSLMAAVLHRWPKAAPRDV</sequence>
<evidence type="ECO:0000256" key="1">
    <source>
        <dbReference type="SAM" id="Phobius"/>
    </source>
</evidence>
<name>A0A504UT94_9HYPH</name>
<accession>A0A504UT94</accession>
<keyword evidence="3" id="KW-1185">Reference proteome</keyword>
<feature type="transmembrane region" description="Helical" evidence="1">
    <location>
        <begin position="21"/>
        <end position="40"/>
    </location>
</feature>
<reference evidence="2 3" key="1">
    <citation type="submission" date="2019-06" db="EMBL/GenBank/DDBJ databases">
        <title>Rhizobium sp. CL12 isolated from roots of soybean.</title>
        <authorList>
            <person name="Wang C."/>
        </authorList>
    </citation>
    <scope>NUCLEOTIDE SEQUENCE [LARGE SCALE GENOMIC DNA]</scope>
    <source>
        <strain evidence="2 3">CL12</strain>
    </source>
</reference>
<keyword evidence="1" id="KW-0472">Membrane</keyword>
<evidence type="ECO:0000313" key="2">
    <source>
        <dbReference type="EMBL" id="TPP11856.1"/>
    </source>
</evidence>
<dbReference type="OrthoDB" id="5372500at2"/>
<dbReference type="InterPro" id="IPR007498">
    <property type="entry name" value="PqiA-like"/>
</dbReference>
<feature type="transmembrane region" description="Helical" evidence="1">
    <location>
        <begin position="119"/>
        <end position="137"/>
    </location>
</feature>